<feature type="region of interest" description="Disordered" evidence="1">
    <location>
        <begin position="1"/>
        <end position="66"/>
    </location>
</feature>
<organism evidence="2 3">
    <name type="scientific">Coprinopsis cinerea (strain Okayama-7 / 130 / ATCC MYA-4618 / FGSC 9003)</name>
    <name type="common">Inky cap fungus</name>
    <name type="synonym">Hormographiella aspergillata</name>
    <dbReference type="NCBI Taxonomy" id="240176"/>
    <lineage>
        <taxon>Eukaryota</taxon>
        <taxon>Fungi</taxon>
        <taxon>Dikarya</taxon>
        <taxon>Basidiomycota</taxon>
        <taxon>Agaricomycotina</taxon>
        <taxon>Agaricomycetes</taxon>
        <taxon>Agaricomycetidae</taxon>
        <taxon>Agaricales</taxon>
        <taxon>Agaricineae</taxon>
        <taxon>Psathyrellaceae</taxon>
        <taxon>Coprinopsis</taxon>
    </lineage>
</organism>
<proteinExistence type="predicted"/>
<evidence type="ECO:0000313" key="2">
    <source>
        <dbReference type="EMBL" id="EAU90831.1"/>
    </source>
</evidence>
<evidence type="ECO:0000256" key="1">
    <source>
        <dbReference type="SAM" id="MobiDB-lite"/>
    </source>
</evidence>
<dbReference type="VEuPathDB" id="FungiDB:CC1G_12959"/>
<sequence>MNVTGEGAESCTHTTPCGGRLQSPNTCSQHGNKAAHSGGARTSLTESDGGAYAHRSRQDEEGSGTADITVVDDGTEVEGVNWQAILQHKFQEAPYYYFAASSVANKTVERLWREVAGRTNE</sequence>
<dbReference type="Proteomes" id="UP000001861">
    <property type="component" value="Unassembled WGS sequence"/>
</dbReference>
<reference evidence="2 3" key="1">
    <citation type="journal article" date="2010" name="Proc. Natl. Acad. Sci. U.S.A.">
        <title>Insights into evolution of multicellular fungi from the assembled chromosomes of the mushroom Coprinopsis cinerea (Coprinus cinereus).</title>
        <authorList>
            <person name="Stajich J.E."/>
            <person name="Wilke S.K."/>
            <person name="Ahren D."/>
            <person name="Au C.H."/>
            <person name="Birren B.W."/>
            <person name="Borodovsky M."/>
            <person name="Burns C."/>
            <person name="Canback B."/>
            <person name="Casselton L.A."/>
            <person name="Cheng C.K."/>
            <person name="Deng J."/>
            <person name="Dietrich F.S."/>
            <person name="Fargo D.C."/>
            <person name="Farman M.L."/>
            <person name="Gathman A.C."/>
            <person name="Goldberg J."/>
            <person name="Guigo R."/>
            <person name="Hoegger P.J."/>
            <person name="Hooker J.B."/>
            <person name="Huggins A."/>
            <person name="James T.Y."/>
            <person name="Kamada T."/>
            <person name="Kilaru S."/>
            <person name="Kodira C."/>
            <person name="Kues U."/>
            <person name="Kupfer D."/>
            <person name="Kwan H.S."/>
            <person name="Lomsadze A."/>
            <person name="Li W."/>
            <person name="Lilly W.W."/>
            <person name="Ma L.J."/>
            <person name="Mackey A.J."/>
            <person name="Manning G."/>
            <person name="Martin F."/>
            <person name="Muraguchi H."/>
            <person name="Natvig D.O."/>
            <person name="Palmerini H."/>
            <person name="Ramesh M.A."/>
            <person name="Rehmeyer C.J."/>
            <person name="Roe B.A."/>
            <person name="Shenoy N."/>
            <person name="Stanke M."/>
            <person name="Ter-Hovhannisyan V."/>
            <person name="Tunlid A."/>
            <person name="Velagapudi R."/>
            <person name="Vision T.J."/>
            <person name="Zeng Q."/>
            <person name="Zolan M.E."/>
            <person name="Pukkila P.J."/>
        </authorList>
    </citation>
    <scope>NUCLEOTIDE SEQUENCE [LARGE SCALE GENOMIC DNA]</scope>
    <source>
        <strain evidence="3">Okayama-7 / 130 / ATCC MYA-4618 / FGSC 9003</strain>
    </source>
</reference>
<keyword evidence="3" id="KW-1185">Reference proteome</keyword>
<dbReference type="KEGG" id="cci:CC1G_12959"/>
<accession>A8N831</accession>
<dbReference type="AlphaFoldDB" id="A8N831"/>
<gene>
    <name evidence="2" type="ORF">CC1G_12959</name>
</gene>
<dbReference type="EMBL" id="AACS02000003">
    <property type="protein sequence ID" value="EAU90831.1"/>
    <property type="molecule type" value="Genomic_DNA"/>
</dbReference>
<feature type="compositionally biased region" description="Polar residues" evidence="1">
    <location>
        <begin position="22"/>
        <end position="31"/>
    </location>
</feature>
<dbReference type="GeneID" id="6007442"/>
<protein>
    <submittedName>
        <fullName evidence="2">Uncharacterized protein</fullName>
    </submittedName>
</protein>
<name>A8N831_COPC7</name>
<dbReference type="InParanoid" id="A8N831"/>
<comment type="caution">
    <text evidence="2">The sequence shown here is derived from an EMBL/GenBank/DDBJ whole genome shotgun (WGS) entry which is preliminary data.</text>
</comment>
<evidence type="ECO:0000313" key="3">
    <source>
        <dbReference type="Proteomes" id="UP000001861"/>
    </source>
</evidence>
<dbReference type="RefSeq" id="XP_001830991.1">
    <property type="nucleotide sequence ID" value="XM_001830939.1"/>
</dbReference>